<name>A0A5C3F0K3_9BASI</name>
<evidence type="ECO:0000313" key="3">
    <source>
        <dbReference type="Proteomes" id="UP000323386"/>
    </source>
</evidence>
<reference evidence="2 3" key="1">
    <citation type="submission" date="2018-03" db="EMBL/GenBank/DDBJ databases">
        <authorList>
            <person name="Guldener U."/>
        </authorList>
    </citation>
    <scope>NUCLEOTIDE SEQUENCE [LARGE SCALE GENOMIC DNA]</scope>
    <source>
        <strain evidence="2 3">DAOM196992</strain>
    </source>
</reference>
<gene>
    <name evidence="2" type="ORF">PSFLO_03520</name>
</gene>
<sequence length="219" mass="22739">MKNGQATDRPDERSKGVVAMASDARRPVLSSSSSSSSGCAMWPEQRRPEGCQPLIEDGERHGMATCHLARRPRGRPTDSPGSRAKKEAKVASRPVLDALSACLSQRVAGEAKRLGSHARGARGQGSVGQGSVGQSRQARAAEAAAAAAAAYAVAHMKKQGWPSCDGRWTTTGEGGTSVALPSLRPLCGERSRCTESGNLAPLAWKRASEAGGQGKAGRP</sequence>
<feature type="compositionally biased region" description="Gly residues" evidence="1">
    <location>
        <begin position="122"/>
        <end position="131"/>
    </location>
</feature>
<evidence type="ECO:0000313" key="2">
    <source>
        <dbReference type="EMBL" id="SPO38043.1"/>
    </source>
</evidence>
<evidence type="ECO:0000256" key="1">
    <source>
        <dbReference type="SAM" id="MobiDB-lite"/>
    </source>
</evidence>
<accession>A0A5C3F0K3</accession>
<proteinExistence type="predicted"/>
<dbReference type="AlphaFoldDB" id="A0A5C3F0K3"/>
<feature type="region of interest" description="Disordered" evidence="1">
    <location>
        <begin position="115"/>
        <end position="134"/>
    </location>
</feature>
<protein>
    <submittedName>
        <fullName evidence="2">Uncharacterized protein</fullName>
    </submittedName>
</protein>
<dbReference type="EMBL" id="OOIP01000009">
    <property type="protein sequence ID" value="SPO38043.1"/>
    <property type="molecule type" value="Genomic_DNA"/>
</dbReference>
<organism evidence="2 3">
    <name type="scientific">Pseudozyma flocculosa</name>
    <dbReference type="NCBI Taxonomy" id="84751"/>
    <lineage>
        <taxon>Eukaryota</taxon>
        <taxon>Fungi</taxon>
        <taxon>Dikarya</taxon>
        <taxon>Basidiomycota</taxon>
        <taxon>Ustilaginomycotina</taxon>
        <taxon>Ustilaginomycetes</taxon>
        <taxon>Ustilaginales</taxon>
        <taxon>Ustilaginaceae</taxon>
        <taxon>Pseudozyma</taxon>
    </lineage>
</organism>
<keyword evidence="3" id="KW-1185">Reference proteome</keyword>
<feature type="region of interest" description="Disordered" evidence="1">
    <location>
        <begin position="1"/>
        <end position="92"/>
    </location>
</feature>
<dbReference type="Proteomes" id="UP000323386">
    <property type="component" value="Unassembled WGS sequence"/>
</dbReference>